<dbReference type="Gene3D" id="1.20.1260.10">
    <property type="match status" value="1"/>
</dbReference>
<evidence type="ECO:0000259" key="2">
    <source>
        <dbReference type="Pfam" id="PF09537"/>
    </source>
</evidence>
<dbReference type="InterPro" id="IPR009078">
    <property type="entry name" value="Ferritin-like_SF"/>
</dbReference>
<sequence length="233" mass="25245">MTQSNQPTRSGSASSYNSASLGSSNADDSLLSQAGKWLNKGSMGDMLGRMTTTQKVVGGALLAVGAAALLRGNKGKTRKASAGASAGSDAQTDTLNELLYFVNDRIEGYQRAVDESQDPQLSGYYKQLVSQSQQFANELNGYLRQQGGGRQDSTTVKGKFYRAWMDAKAALTGADEKAILGSNIYGEEWAIKAYEDALSDNTLRGPVRQAVERQCQQSKQTYNRLKNMENKQE</sequence>
<dbReference type="InterPro" id="IPR012347">
    <property type="entry name" value="Ferritin-like"/>
</dbReference>
<feature type="compositionally biased region" description="Polar residues" evidence="1">
    <location>
        <begin position="214"/>
        <end position="224"/>
    </location>
</feature>
<organism evidence="3 4">
    <name type="scientific">Hymenobacter chitinivorans DSM 11115</name>
    <dbReference type="NCBI Taxonomy" id="1121954"/>
    <lineage>
        <taxon>Bacteria</taxon>
        <taxon>Pseudomonadati</taxon>
        <taxon>Bacteroidota</taxon>
        <taxon>Cytophagia</taxon>
        <taxon>Cytophagales</taxon>
        <taxon>Hymenobacteraceae</taxon>
        <taxon>Hymenobacter</taxon>
    </lineage>
</organism>
<protein>
    <submittedName>
        <fullName evidence="3">Uncharacterized protein (TIGR02284 family)</fullName>
    </submittedName>
</protein>
<dbReference type="SUPFAM" id="SSF47240">
    <property type="entry name" value="Ferritin-like"/>
    <property type="match status" value="1"/>
</dbReference>
<feature type="compositionally biased region" description="Low complexity" evidence="1">
    <location>
        <begin position="10"/>
        <end position="25"/>
    </location>
</feature>
<dbReference type="EMBL" id="PGFA01000001">
    <property type="protein sequence ID" value="PJJ58663.1"/>
    <property type="molecule type" value="Genomic_DNA"/>
</dbReference>
<dbReference type="OrthoDB" id="282393at2"/>
<dbReference type="Proteomes" id="UP000228535">
    <property type="component" value="Unassembled WGS sequence"/>
</dbReference>
<dbReference type="AlphaFoldDB" id="A0A2M9BL42"/>
<proteinExistence type="predicted"/>
<comment type="caution">
    <text evidence="3">The sequence shown here is derived from an EMBL/GenBank/DDBJ whole genome shotgun (WGS) entry which is preliminary data.</text>
</comment>
<dbReference type="Pfam" id="PF09537">
    <property type="entry name" value="DUF2383"/>
    <property type="match status" value="1"/>
</dbReference>
<name>A0A2M9BL42_9BACT</name>
<evidence type="ECO:0000256" key="1">
    <source>
        <dbReference type="SAM" id="MobiDB-lite"/>
    </source>
</evidence>
<reference evidence="3 4" key="1">
    <citation type="submission" date="2017-11" db="EMBL/GenBank/DDBJ databases">
        <title>Genomic Encyclopedia of Archaeal and Bacterial Type Strains, Phase II (KMG-II): From Individual Species to Whole Genera.</title>
        <authorList>
            <person name="Goeker M."/>
        </authorList>
    </citation>
    <scope>NUCLEOTIDE SEQUENCE [LARGE SCALE GENOMIC DNA]</scope>
    <source>
        <strain evidence="3 4">DSM 11115</strain>
    </source>
</reference>
<evidence type="ECO:0000313" key="3">
    <source>
        <dbReference type="EMBL" id="PJJ58663.1"/>
    </source>
</evidence>
<keyword evidence="4" id="KW-1185">Reference proteome</keyword>
<feature type="region of interest" description="Disordered" evidence="1">
    <location>
        <begin position="209"/>
        <end position="233"/>
    </location>
</feature>
<dbReference type="InterPro" id="IPR011971">
    <property type="entry name" value="CHP02284"/>
</dbReference>
<dbReference type="RefSeq" id="WP_100334423.1">
    <property type="nucleotide sequence ID" value="NZ_PGFA01000001.1"/>
</dbReference>
<dbReference type="InterPro" id="IPR019052">
    <property type="entry name" value="DUF2383"/>
</dbReference>
<dbReference type="NCBIfam" id="TIGR02284">
    <property type="entry name" value="PA2169 family four-helix-bundle protein"/>
    <property type="match status" value="1"/>
</dbReference>
<feature type="region of interest" description="Disordered" evidence="1">
    <location>
        <begin position="1"/>
        <end position="25"/>
    </location>
</feature>
<feature type="domain" description="DUF2383" evidence="2">
    <location>
        <begin position="92"/>
        <end position="199"/>
    </location>
</feature>
<evidence type="ECO:0000313" key="4">
    <source>
        <dbReference type="Proteomes" id="UP000228535"/>
    </source>
</evidence>
<accession>A0A2M9BL42</accession>
<gene>
    <name evidence="3" type="ORF">CLV45_0073</name>
</gene>